<dbReference type="Proteomes" id="UP001148312">
    <property type="component" value="Unassembled WGS sequence"/>
</dbReference>
<feature type="region of interest" description="Disordered" evidence="1">
    <location>
        <begin position="1"/>
        <end position="126"/>
    </location>
</feature>
<feature type="compositionally biased region" description="Basic and acidic residues" evidence="1">
    <location>
        <begin position="208"/>
        <end position="217"/>
    </location>
</feature>
<feature type="region of interest" description="Disordered" evidence="1">
    <location>
        <begin position="143"/>
        <end position="256"/>
    </location>
</feature>
<protein>
    <submittedName>
        <fullName evidence="2">Uncharacterized protein</fullName>
    </submittedName>
</protein>
<reference evidence="2" key="2">
    <citation type="journal article" date="2023" name="IMA Fungus">
        <title>Comparative genomic study of the Penicillium genus elucidates a diverse pangenome and 15 lateral gene transfer events.</title>
        <authorList>
            <person name="Petersen C."/>
            <person name="Sorensen T."/>
            <person name="Nielsen M.R."/>
            <person name="Sondergaard T.E."/>
            <person name="Sorensen J.L."/>
            <person name="Fitzpatrick D.A."/>
            <person name="Frisvad J.C."/>
            <person name="Nielsen K.L."/>
        </authorList>
    </citation>
    <scope>NUCLEOTIDE SEQUENCE</scope>
    <source>
        <strain evidence="2">IBT 30728</strain>
    </source>
</reference>
<feature type="compositionally biased region" description="Low complexity" evidence="1">
    <location>
        <begin position="102"/>
        <end position="112"/>
    </location>
</feature>
<feature type="compositionally biased region" description="Polar residues" evidence="1">
    <location>
        <begin position="8"/>
        <end position="23"/>
    </location>
</feature>
<feature type="compositionally biased region" description="Polar residues" evidence="1">
    <location>
        <begin position="165"/>
        <end position="189"/>
    </location>
</feature>
<proteinExistence type="predicted"/>
<dbReference type="EMBL" id="JAPWDQ010000015">
    <property type="protein sequence ID" value="KAJ5469614.1"/>
    <property type="molecule type" value="Genomic_DNA"/>
</dbReference>
<sequence length="302" mass="32759">MVSLGSLGRQSEQSRSTRPNTPGNDLAQPVGPGDSKLNKLKDFGRRRRTSVGNALSGFQEGVSKEFQALQTRKTQMDVGQEAKAGGQKKRAISRISDGSTVPSPSASPAGSAQRPTRPATNIRIGEPPALLVSSSILLPDRLPHSVDQSLEQKKPSRDPSPSARFYSSFQSTDTSGPAQPLSPSSIDSGQTRHRLYGHVPSPLTEPHIAQERDDGNESKPPVPPKILDDPQRSITDQSRADEANEMPAAPSTSSEFHWATARLVNETADPVELRITRDDSSEEVIMSPTAYPQQMWKPDGYY</sequence>
<evidence type="ECO:0000313" key="3">
    <source>
        <dbReference type="Proteomes" id="UP001148312"/>
    </source>
</evidence>
<name>A0A9X0BJM0_9EURO</name>
<organism evidence="2 3">
    <name type="scientific">Penicillium diatomitis</name>
    <dbReference type="NCBI Taxonomy" id="2819901"/>
    <lineage>
        <taxon>Eukaryota</taxon>
        <taxon>Fungi</taxon>
        <taxon>Dikarya</taxon>
        <taxon>Ascomycota</taxon>
        <taxon>Pezizomycotina</taxon>
        <taxon>Eurotiomycetes</taxon>
        <taxon>Eurotiomycetidae</taxon>
        <taxon>Eurotiales</taxon>
        <taxon>Aspergillaceae</taxon>
        <taxon>Penicillium</taxon>
    </lineage>
</organism>
<evidence type="ECO:0000256" key="1">
    <source>
        <dbReference type="SAM" id="MobiDB-lite"/>
    </source>
</evidence>
<dbReference type="GeneID" id="81629077"/>
<accession>A0A9X0BJM0</accession>
<gene>
    <name evidence="2" type="ORF">N7539_009232</name>
</gene>
<evidence type="ECO:0000313" key="2">
    <source>
        <dbReference type="EMBL" id="KAJ5469614.1"/>
    </source>
</evidence>
<reference evidence="2" key="1">
    <citation type="submission" date="2022-12" db="EMBL/GenBank/DDBJ databases">
        <authorList>
            <person name="Petersen C."/>
        </authorList>
    </citation>
    <scope>NUCLEOTIDE SEQUENCE</scope>
    <source>
        <strain evidence="2">IBT 30728</strain>
    </source>
</reference>
<dbReference type="AlphaFoldDB" id="A0A9X0BJM0"/>
<comment type="caution">
    <text evidence="2">The sequence shown here is derived from an EMBL/GenBank/DDBJ whole genome shotgun (WGS) entry which is preliminary data.</text>
</comment>
<keyword evidence="3" id="KW-1185">Reference proteome</keyword>
<dbReference type="RefSeq" id="XP_056786204.1">
    <property type="nucleotide sequence ID" value="XM_056938827.1"/>
</dbReference>